<proteinExistence type="predicted"/>
<reference evidence="1 2" key="1">
    <citation type="submission" date="2014-10" db="EMBL/GenBank/DDBJ databases">
        <title>Genome sequence of Ponticoccus sp. strain UMTAT08 isolated from clonal culture of toxic dinoflagellate Alexandrium tamiyavanichii.</title>
        <authorList>
            <person name="Gan H.Y."/>
            <person name="Muhd D.-D."/>
            <person name="Mohd Noor M.E."/>
            <person name="Yeong Y.S."/>
            <person name="Usup G."/>
        </authorList>
    </citation>
    <scope>NUCLEOTIDE SEQUENCE [LARGE SCALE GENOMIC DNA]</scope>
    <source>
        <strain evidence="1 2">UMTAT08</strain>
    </source>
</reference>
<evidence type="ECO:0000313" key="2">
    <source>
        <dbReference type="Proteomes" id="UP000030960"/>
    </source>
</evidence>
<dbReference type="PANTHER" id="PTHR36573">
    <property type="entry name" value="INTERMEMBRANE PHOSPHOLIPID TRANSPORT SYSTEM BINDING PROTEIN MLAC"/>
    <property type="match status" value="1"/>
</dbReference>
<dbReference type="AlphaFoldDB" id="A0A0B3RNE1"/>
<dbReference type="Proteomes" id="UP000030960">
    <property type="component" value="Unassembled WGS sequence"/>
</dbReference>
<name>A0A0B3RNE1_9RHOB</name>
<dbReference type="GeneID" id="66501855"/>
<accession>A0A0B3RNE1</accession>
<gene>
    <name evidence="1" type="ORF">OA50_02741</name>
</gene>
<accession>A0A225QSZ1</accession>
<dbReference type="InterPro" id="IPR042245">
    <property type="entry name" value="Tgt2/MlaC_sf"/>
</dbReference>
<accession>A0A225PXG2</accession>
<organism evidence="1 2">
    <name type="scientific">Mameliella alba</name>
    <dbReference type="NCBI Taxonomy" id="561184"/>
    <lineage>
        <taxon>Bacteria</taxon>
        <taxon>Pseudomonadati</taxon>
        <taxon>Pseudomonadota</taxon>
        <taxon>Alphaproteobacteria</taxon>
        <taxon>Rhodobacterales</taxon>
        <taxon>Roseobacteraceae</taxon>
        <taxon>Mameliella</taxon>
    </lineage>
</organism>
<keyword evidence="2" id="KW-1185">Reference proteome</keyword>
<dbReference type="Gene3D" id="3.10.450.710">
    <property type="entry name" value="Tgt2/MlaC"/>
    <property type="match status" value="1"/>
</dbReference>
<dbReference type="InterPro" id="IPR008869">
    <property type="entry name" value="MlaC/ttg2D"/>
</dbReference>
<dbReference type="PATRIC" id="fig|1515334.3.peg.2759"/>
<dbReference type="OrthoDB" id="7839352at2"/>
<dbReference type="InterPro" id="IPR006311">
    <property type="entry name" value="TAT_signal"/>
</dbReference>
<dbReference type="RefSeq" id="WP_043142341.1">
    <property type="nucleotide sequence ID" value="NZ_AP022337.1"/>
</dbReference>
<evidence type="ECO:0000313" key="1">
    <source>
        <dbReference type="EMBL" id="KHQ52705.1"/>
    </source>
</evidence>
<comment type="caution">
    <text evidence="1">The sequence shown here is derived from an EMBL/GenBank/DDBJ whole genome shotgun (WGS) entry which is preliminary data.</text>
</comment>
<dbReference type="EMBL" id="JSUQ01000010">
    <property type="protein sequence ID" value="KHQ52705.1"/>
    <property type="molecule type" value="Genomic_DNA"/>
</dbReference>
<dbReference type="PANTHER" id="PTHR36573:SF1">
    <property type="entry name" value="INTERMEMBRANE PHOSPHOLIPID TRANSPORT SYSTEM BINDING PROTEIN MLAC"/>
    <property type="match status" value="1"/>
</dbReference>
<dbReference type="Pfam" id="PF05494">
    <property type="entry name" value="MlaC"/>
    <property type="match status" value="1"/>
</dbReference>
<dbReference type="STRING" id="561184.SAMN05216376_108109"/>
<sequence>MTHLNRRHFIAAGAALAAMPAMPALALTGQQAANLVHNLVNEINTVIASGKSEASMYREFERLFKKYGDTPLIAANVLGVAGRSASNAQRKAFTEAFTGYIARKYGKRFREFQGGRIEVQSVHAISRGYEVRCVAHMSGSKTLETAFRVSDSNRFYNLFVEGADMLLSEKEEIGAMLDARRGNIDQLIADLRRAG</sequence>
<protein>
    <submittedName>
        <fullName evidence="1">Toluene tolerance family protein</fullName>
    </submittedName>
</protein>
<dbReference type="PROSITE" id="PS51318">
    <property type="entry name" value="TAT"/>
    <property type="match status" value="1"/>
</dbReference>